<dbReference type="OrthoDB" id="10251089at2759"/>
<dbReference type="InterPro" id="IPR007717">
    <property type="entry name" value="NPL4_C"/>
</dbReference>
<dbReference type="GO" id="GO:0043130">
    <property type="term" value="F:ubiquitin binding"/>
    <property type="evidence" value="ECO:0007669"/>
    <property type="project" value="TreeGrafter"/>
</dbReference>
<dbReference type="Proteomes" id="UP000792457">
    <property type="component" value="Unassembled WGS sequence"/>
</dbReference>
<keyword evidence="3" id="KW-1185">Reference proteome</keyword>
<reference evidence="2" key="1">
    <citation type="submission" date="2013-04" db="EMBL/GenBank/DDBJ databases">
        <authorList>
            <person name="Qu J."/>
            <person name="Murali S.C."/>
            <person name="Bandaranaike D."/>
            <person name="Bellair M."/>
            <person name="Blankenburg K."/>
            <person name="Chao H."/>
            <person name="Dinh H."/>
            <person name="Doddapaneni H."/>
            <person name="Downs B."/>
            <person name="Dugan-Rocha S."/>
            <person name="Elkadiri S."/>
            <person name="Gnanaolivu R.D."/>
            <person name="Hernandez B."/>
            <person name="Javaid M."/>
            <person name="Jayaseelan J.C."/>
            <person name="Lee S."/>
            <person name="Li M."/>
            <person name="Ming W."/>
            <person name="Munidasa M."/>
            <person name="Muniz J."/>
            <person name="Nguyen L."/>
            <person name="Ongeri F."/>
            <person name="Osuji N."/>
            <person name="Pu L.-L."/>
            <person name="Puazo M."/>
            <person name="Qu C."/>
            <person name="Quiroz J."/>
            <person name="Raj R."/>
            <person name="Weissenberger G."/>
            <person name="Xin Y."/>
            <person name="Zou X."/>
            <person name="Han Y."/>
            <person name="Richards S."/>
            <person name="Worley K."/>
            <person name="Muzny D."/>
            <person name="Gibbs R."/>
        </authorList>
    </citation>
    <scope>NUCLEOTIDE SEQUENCE</scope>
    <source>
        <strain evidence="2">Sampled in the wild</strain>
    </source>
</reference>
<dbReference type="EMBL" id="KZ308572">
    <property type="protein sequence ID" value="KAG8231751.1"/>
    <property type="molecule type" value="Genomic_DNA"/>
</dbReference>
<reference evidence="2" key="2">
    <citation type="submission" date="2017-10" db="EMBL/GenBank/DDBJ databases">
        <title>Ladona fulva Genome sequencing and assembly.</title>
        <authorList>
            <person name="Murali S."/>
            <person name="Richards S."/>
            <person name="Bandaranaike D."/>
            <person name="Bellair M."/>
            <person name="Blankenburg K."/>
            <person name="Chao H."/>
            <person name="Dinh H."/>
            <person name="Doddapaneni H."/>
            <person name="Dugan-Rocha S."/>
            <person name="Elkadiri S."/>
            <person name="Gnanaolivu R."/>
            <person name="Hernandez B."/>
            <person name="Skinner E."/>
            <person name="Javaid M."/>
            <person name="Lee S."/>
            <person name="Li M."/>
            <person name="Ming W."/>
            <person name="Munidasa M."/>
            <person name="Muniz J."/>
            <person name="Nguyen L."/>
            <person name="Hughes D."/>
            <person name="Osuji N."/>
            <person name="Pu L.-L."/>
            <person name="Puazo M."/>
            <person name="Qu C."/>
            <person name="Quiroz J."/>
            <person name="Raj R."/>
            <person name="Weissenberger G."/>
            <person name="Xin Y."/>
            <person name="Zou X."/>
            <person name="Han Y."/>
            <person name="Worley K."/>
            <person name="Muzny D."/>
            <person name="Gibbs R."/>
        </authorList>
    </citation>
    <scope>NUCLEOTIDE SEQUENCE</scope>
    <source>
        <strain evidence="2">Sampled in the wild</strain>
    </source>
</reference>
<dbReference type="AlphaFoldDB" id="A0A8K0KB18"/>
<name>A0A8K0KB18_LADFU</name>
<accession>A0A8K0KB18</accession>
<evidence type="ECO:0000313" key="3">
    <source>
        <dbReference type="Proteomes" id="UP000792457"/>
    </source>
</evidence>
<dbReference type="InterPro" id="IPR016563">
    <property type="entry name" value="Npl4"/>
</dbReference>
<protein>
    <recommendedName>
        <fullName evidence="1">Nuclear pore localisation protein NPL4 C-terminal domain-containing protein</fullName>
    </recommendedName>
</protein>
<gene>
    <name evidence="2" type="ORF">J437_LFUL012030</name>
</gene>
<sequence length="75" mass="8593">MAERLGLRRVGWIFTDLIADDIKKGTVKHFRNIEGHFLSAEECIMAGTFQNKYQNPCRFSQNGYFGSKFVTVCVT</sequence>
<dbReference type="PANTHER" id="PTHR12710:SF0">
    <property type="entry name" value="NUCLEAR PROTEIN LOCALIZATION PROTEIN 4 HOMOLOG"/>
    <property type="match status" value="1"/>
</dbReference>
<proteinExistence type="predicted"/>
<dbReference type="Pfam" id="PF05021">
    <property type="entry name" value="NPL4"/>
    <property type="match status" value="1"/>
</dbReference>
<dbReference type="GO" id="GO:0031625">
    <property type="term" value="F:ubiquitin protein ligase binding"/>
    <property type="evidence" value="ECO:0007669"/>
    <property type="project" value="TreeGrafter"/>
</dbReference>
<dbReference type="PANTHER" id="PTHR12710">
    <property type="entry name" value="NUCLEAR PROTEIN LOCALIZATION 4"/>
    <property type="match status" value="1"/>
</dbReference>
<organism evidence="2 3">
    <name type="scientific">Ladona fulva</name>
    <name type="common">Scarce chaser dragonfly</name>
    <name type="synonym">Libellula fulva</name>
    <dbReference type="NCBI Taxonomy" id="123851"/>
    <lineage>
        <taxon>Eukaryota</taxon>
        <taxon>Metazoa</taxon>
        <taxon>Ecdysozoa</taxon>
        <taxon>Arthropoda</taxon>
        <taxon>Hexapoda</taxon>
        <taxon>Insecta</taxon>
        <taxon>Pterygota</taxon>
        <taxon>Palaeoptera</taxon>
        <taxon>Odonata</taxon>
        <taxon>Epiprocta</taxon>
        <taxon>Anisoptera</taxon>
        <taxon>Libelluloidea</taxon>
        <taxon>Libellulidae</taxon>
        <taxon>Ladona</taxon>
    </lineage>
</organism>
<comment type="caution">
    <text evidence="2">The sequence shown here is derived from an EMBL/GenBank/DDBJ whole genome shotgun (WGS) entry which is preliminary data.</text>
</comment>
<feature type="domain" description="Nuclear pore localisation protein NPL4 C-terminal" evidence="1">
    <location>
        <begin position="1"/>
        <end position="75"/>
    </location>
</feature>
<feature type="non-terminal residue" evidence="2">
    <location>
        <position position="75"/>
    </location>
</feature>
<evidence type="ECO:0000313" key="2">
    <source>
        <dbReference type="EMBL" id="KAG8231751.1"/>
    </source>
</evidence>
<dbReference type="GO" id="GO:0005634">
    <property type="term" value="C:nucleus"/>
    <property type="evidence" value="ECO:0007669"/>
    <property type="project" value="TreeGrafter"/>
</dbReference>
<dbReference type="GO" id="GO:0006511">
    <property type="term" value="P:ubiquitin-dependent protein catabolic process"/>
    <property type="evidence" value="ECO:0007669"/>
    <property type="project" value="InterPro"/>
</dbReference>
<evidence type="ECO:0000259" key="1">
    <source>
        <dbReference type="Pfam" id="PF05021"/>
    </source>
</evidence>